<dbReference type="AlphaFoldDB" id="A0A1A9BFR4"/>
<organism evidence="1 2">
    <name type="scientific">Micromonospora sediminicola</name>
    <dbReference type="NCBI Taxonomy" id="946078"/>
    <lineage>
        <taxon>Bacteria</taxon>
        <taxon>Bacillati</taxon>
        <taxon>Actinomycetota</taxon>
        <taxon>Actinomycetes</taxon>
        <taxon>Micromonosporales</taxon>
        <taxon>Micromonosporaceae</taxon>
        <taxon>Micromonospora</taxon>
    </lineage>
</organism>
<name>A0A1A9BFR4_9ACTN</name>
<dbReference type="SUPFAM" id="SSF51621">
    <property type="entry name" value="Phosphoenolpyruvate/pyruvate domain"/>
    <property type="match status" value="1"/>
</dbReference>
<protein>
    <submittedName>
        <fullName evidence="1">2-Methylisocitrate lyase, PEP mutase family</fullName>
    </submittedName>
</protein>
<dbReference type="InterPro" id="IPR040442">
    <property type="entry name" value="Pyrv_kinase-like_dom_sf"/>
</dbReference>
<dbReference type="PANTHER" id="PTHR42905:SF16">
    <property type="entry name" value="CARBOXYPHOSPHONOENOLPYRUVATE PHOSPHONOMUTASE-LIKE PROTEIN (AFU_ORTHOLOGUE AFUA_5G07230)"/>
    <property type="match status" value="1"/>
</dbReference>
<proteinExistence type="predicted"/>
<sequence>MNEQHIRARQFRGLHVPGEPLVLVNSWDAASARIVADAGARAVATTSAGVAWSRGAPDGDALARETAVDVIRRVAAAVRLPVTADIESGYGARPDDVAETVTAVLAAGAVGVNVEDARHDGGGPLRPVDEQCARLAAVRAAADRAGVPLYLNARVDTFLRGVGGVPETVARADAYLAAGADGVFVPGTVDPQTVAALVAAIPAPLNVLAGPGAPPVAELARLGVARVSLGSAVAEAAYAVARRAAVEALGDGTYGALADALDYGTINELMRD</sequence>
<accession>A0A1A9BFR4</accession>
<dbReference type="EMBL" id="FLRH01000004">
    <property type="protein sequence ID" value="SBT67916.1"/>
    <property type="molecule type" value="Genomic_DNA"/>
</dbReference>
<dbReference type="GO" id="GO:0016829">
    <property type="term" value="F:lyase activity"/>
    <property type="evidence" value="ECO:0007669"/>
    <property type="project" value="UniProtKB-KW"/>
</dbReference>
<dbReference type="RefSeq" id="WP_091579217.1">
    <property type="nucleotide sequence ID" value="NZ_FLRH01000004.1"/>
</dbReference>
<dbReference type="InterPro" id="IPR015813">
    <property type="entry name" value="Pyrv/PenolPyrv_kinase-like_dom"/>
</dbReference>
<evidence type="ECO:0000313" key="2">
    <source>
        <dbReference type="Proteomes" id="UP000199558"/>
    </source>
</evidence>
<dbReference type="InterPro" id="IPR039556">
    <property type="entry name" value="ICL/PEPM"/>
</dbReference>
<keyword evidence="1" id="KW-0456">Lyase</keyword>
<dbReference type="CDD" id="cd00377">
    <property type="entry name" value="ICL_PEPM"/>
    <property type="match status" value="1"/>
</dbReference>
<dbReference type="STRING" id="946078.GA0070622_5001"/>
<dbReference type="Proteomes" id="UP000199558">
    <property type="component" value="Unassembled WGS sequence"/>
</dbReference>
<evidence type="ECO:0000313" key="1">
    <source>
        <dbReference type="EMBL" id="SBT67916.1"/>
    </source>
</evidence>
<dbReference type="PANTHER" id="PTHR42905">
    <property type="entry name" value="PHOSPHOENOLPYRUVATE CARBOXYLASE"/>
    <property type="match status" value="1"/>
</dbReference>
<keyword evidence="2" id="KW-1185">Reference proteome</keyword>
<gene>
    <name evidence="1" type="ORF">GA0070622_5001</name>
</gene>
<dbReference type="Gene3D" id="3.20.20.60">
    <property type="entry name" value="Phosphoenolpyruvate-binding domains"/>
    <property type="match status" value="1"/>
</dbReference>
<dbReference type="OrthoDB" id="9780430at2"/>
<reference evidence="2" key="1">
    <citation type="submission" date="2016-06" db="EMBL/GenBank/DDBJ databases">
        <authorList>
            <person name="Varghese N."/>
            <person name="Submissions Spin"/>
        </authorList>
    </citation>
    <scope>NUCLEOTIDE SEQUENCE [LARGE SCALE GENOMIC DNA]</scope>
    <source>
        <strain evidence="2">DSM 45794</strain>
    </source>
</reference>
<dbReference type="Pfam" id="PF13714">
    <property type="entry name" value="PEP_mutase"/>
    <property type="match status" value="1"/>
</dbReference>